<dbReference type="InterPro" id="IPR050659">
    <property type="entry name" value="Peptidase_M24B"/>
</dbReference>
<dbReference type="CDD" id="cd01066">
    <property type="entry name" value="APP_MetAP"/>
    <property type="match status" value="1"/>
</dbReference>
<dbReference type="RefSeq" id="WP_216352691.1">
    <property type="nucleotide sequence ID" value="NZ_FSRU01000001.1"/>
</dbReference>
<reference evidence="2 3" key="1">
    <citation type="submission" date="2016-11" db="EMBL/GenBank/DDBJ databases">
        <authorList>
            <person name="Jaros S."/>
            <person name="Januszkiewicz K."/>
            <person name="Wedrychowicz H."/>
        </authorList>
    </citation>
    <scope>NUCLEOTIDE SEQUENCE [LARGE SCALE GENOMIC DNA]</scope>
    <source>
        <strain evidence="2 3">GAS95</strain>
    </source>
</reference>
<evidence type="ECO:0000313" key="2">
    <source>
        <dbReference type="EMBL" id="SIO11316.1"/>
    </source>
</evidence>
<name>A0A1N6GUX8_9BURK</name>
<keyword evidence="3" id="KW-1185">Reference proteome</keyword>
<protein>
    <submittedName>
        <fullName evidence="2">Metallopeptidase family M24</fullName>
    </submittedName>
</protein>
<accession>A0A1N6GUX8</accession>
<dbReference type="InterPro" id="IPR036005">
    <property type="entry name" value="Creatinase/aminopeptidase-like"/>
</dbReference>
<feature type="domain" description="Peptidase M24" evidence="1">
    <location>
        <begin position="10"/>
        <end position="220"/>
    </location>
</feature>
<evidence type="ECO:0000313" key="3">
    <source>
        <dbReference type="Proteomes" id="UP000185151"/>
    </source>
</evidence>
<evidence type="ECO:0000259" key="1">
    <source>
        <dbReference type="Pfam" id="PF00557"/>
    </source>
</evidence>
<dbReference type="Proteomes" id="UP000185151">
    <property type="component" value="Unassembled WGS sequence"/>
</dbReference>
<dbReference type="InterPro" id="IPR000994">
    <property type="entry name" value="Pept_M24"/>
</dbReference>
<dbReference type="AlphaFoldDB" id="A0A1N6GUX8"/>
<sequence>MPIPLNKPVQAAAKEVLQRLVEYITPESTESSIASTATAMLAERGYSDTWYYDCPAFVLLGSRSKASLSGRVYEPSSEPVGLKNLVTVDLSPRSGDIWGDCARSFYIEEGVARLAPIPSEFRSGYETESRLHQRMRLFVQPDTSFHDLYEFANEQIRLEGFENLDFLGNVGHSICRHRDDRLYIEAGNRRRLGEAGCFTFEPHIGERGGPWGFKHENIYYFDDAGTVIEL</sequence>
<organism evidence="2 3">
    <name type="scientific">Paraburkholderia phenazinium</name>
    <dbReference type="NCBI Taxonomy" id="60549"/>
    <lineage>
        <taxon>Bacteria</taxon>
        <taxon>Pseudomonadati</taxon>
        <taxon>Pseudomonadota</taxon>
        <taxon>Betaproteobacteria</taxon>
        <taxon>Burkholderiales</taxon>
        <taxon>Burkholderiaceae</taxon>
        <taxon>Paraburkholderia</taxon>
    </lineage>
</organism>
<dbReference type="Pfam" id="PF00557">
    <property type="entry name" value="Peptidase_M24"/>
    <property type="match status" value="1"/>
</dbReference>
<dbReference type="SUPFAM" id="SSF55920">
    <property type="entry name" value="Creatinase/aminopeptidase"/>
    <property type="match status" value="1"/>
</dbReference>
<dbReference type="EMBL" id="FSRU01000001">
    <property type="protein sequence ID" value="SIO11316.1"/>
    <property type="molecule type" value="Genomic_DNA"/>
</dbReference>
<dbReference type="PANTHER" id="PTHR46112">
    <property type="entry name" value="AMINOPEPTIDASE"/>
    <property type="match status" value="1"/>
</dbReference>
<proteinExistence type="predicted"/>
<dbReference type="Gene3D" id="3.90.230.10">
    <property type="entry name" value="Creatinase/methionine aminopeptidase superfamily"/>
    <property type="match status" value="1"/>
</dbReference>
<gene>
    <name evidence="2" type="ORF">SAMN05444165_0981</name>
</gene>
<dbReference type="PANTHER" id="PTHR46112:SF2">
    <property type="entry name" value="XAA-PRO AMINOPEPTIDASE P-RELATED"/>
    <property type="match status" value="1"/>
</dbReference>